<dbReference type="InterPro" id="IPR001296">
    <property type="entry name" value="Glyco_trans_1"/>
</dbReference>
<reference evidence="3" key="1">
    <citation type="submission" date="2018-06" db="EMBL/GenBank/DDBJ databases">
        <authorList>
            <person name="Zhirakovskaya E."/>
        </authorList>
    </citation>
    <scope>NUCLEOTIDE SEQUENCE</scope>
</reference>
<dbReference type="PANTHER" id="PTHR45947:SF3">
    <property type="entry name" value="SULFOQUINOVOSYL TRANSFERASE SQD2"/>
    <property type="match status" value="1"/>
</dbReference>
<proteinExistence type="predicted"/>
<dbReference type="Pfam" id="PF00534">
    <property type="entry name" value="Glycos_transf_1"/>
    <property type="match status" value="1"/>
</dbReference>
<keyword evidence="3" id="KW-0808">Transferase</keyword>
<dbReference type="Pfam" id="PF13439">
    <property type="entry name" value="Glyco_transf_4"/>
    <property type="match status" value="1"/>
</dbReference>
<dbReference type="Gene3D" id="3.40.50.2000">
    <property type="entry name" value="Glycogen Phosphorylase B"/>
    <property type="match status" value="2"/>
</dbReference>
<evidence type="ECO:0000313" key="3">
    <source>
        <dbReference type="EMBL" id="VAX14153.1"/>
    </source>
</evidence>
<gene>
    <name evidence="3" type="ORF">MNBD_GAMMA24-2637</name>
</gene>
<dbReference type="InterPro" id="IPR028098">
    <property type="entry name" value="Glyco_trans_4-like_N"/>
</dbReference>
<dbReference type="InterPro" id="IPR050194">
    <property type="entry name" value="Glycosyltransferase_grp1"/>
</dbReference>
<evidence type="ECO:0000259" key="1">
    <source>
        <dbReference type="Pfam" id="PF00534"/>
    </source>
</evidence>
<dbReference type="EMBL" id="UOFZ01000163">
    <property type="protein sequence ID" value="VAX14153.1"/>
    <property type="molecule type" value="Genomic_DNA"/>
</dbReference>
<accession>A0A3B1BPM8</accession>
<protein>
    <submittedName>
        <fullName evidence="3">Glycosyl transferase, group 1</fullName>
    </submittedName>
</protein>
<dbReference type="PANTHER" id="PTHR45947">
    <property type="entry name" value="SULFOQUINOVOSYL TRANSFERASE SQD2"/>
    <property type="match status" value="1"/>
</dbReference>
<evidence type="ECO:0000259" key="2">
    <source>
        <dbReference type="Pfam" id="PF13439"/>
    </source>
</evidence>
<dbReference type="AlphaFoldDB" id="A0A3B1BPM8"/>
<dbReference type="SUPFAM" id="SSF53756">
    <property type="entry name" value="UDP-Glycosyltransferase/glycogen phosphorylase"/>
    <property type="match status" value="1"/>
</dbReference>
<dbReference type="GO" id="GO:0016757">
    <property type="term" value="F:glycosyltransferase activity"/>
    <property type="evidence" value="ECO:0007669"/>
    <property type="project" value="InterPro"/>
</dbReference>
<name>A0A3B1BPM8_9ZZZZ</name>
<sequence length="404" mass="45926">MISDVYFPRVNGVSTSIKIFITEHQKLGNRVTLVCPDYTDNMQIEYDAEYAVIRLPARHILFDPEDRLIKSSCFPKLLEILQTCKIDIIHVQTPFVAHRFGVKLSGLLNIPCVETYHTFFEEYFHHYIPLVPKRILRSLSQRFSVNQCNQLDAVIVPSTAMKNVLSSYGVSTEINIIPTGLRINEFEGGDGSRFRKAHEITESRPLLIYIGRVALEKNIHFLLDMLVAVKIQIPDVLLIIAGEGPARKSLQKYTQKLNLTDNVMFVGYMSREQELLDCYRAGQAFVFSSRTETQGLVLLEALACGLPVISTAVMGTIDVLDDQEGGCLIADEDVDDFSGKVVKLLYDIRLQNILRHQASHYIELWSAPIFARKSCQLYQQLIQEEKIDNAFPSLLPEPVPEREY</sequence>
<organism evidence="3">
    <name type="scientific">hydrothermal vent metagenome</name>
    <dbReference type="NCBI Taxonomy" id="652676"/>
    <lineage>
        <taxon>unclassified sequences</taxon>
        <taxon>metagenomes</taxon>
        <taxon>ecological metagenomes</taxon>
    </lineage>
</organism>
<feature type="domain" description="Glycosyl transferase family 1" evidence="1">
    <location>
        <begin position="193"/>
        <end position="357"/>
    </location>
</feature>
<feature type="domain" description="Glycosyltransferase subfamily 4-like N-terminal" evidence="2">
    <location>
        <begin position="10"/>
        <end position="181"/>
    </location>
</feature>